<name>A0A1E3GV66_9GAMM</name>
<dbReference type="PATRIC" id="fig|291169.3.peg.464"/>
<dbReference type="AlphaFoldDB" id="A0A1E3GV66"/>
<dbReference type="PANTHER" id="PTHR33840:SF1">
    <property type="entry name" value="TLE1 PHOSPHOLIPASE DOMAIN-CONTAINING PROTEIN"/>
    <property type="match status" value="1"/>
</dbReference>
<proteinExistence type="predicted"/>
<accession>A0A1E3GV66</accession>
<sequence>MTKRIVVCADGTWNRPEKDLAKDFPTNVLRMARAIDPRGSDGITQQVFYDWGIGSYYEQVLGGATGKGLNKNIMDDYRYIVQNYQPGDEIFLFGFSRGAYTVRSLSGLIYNCGILKRPDARLIEEAFEHYKKPGYSYAPDGEKSIAFRDVHSHKSRNIKFVGVWDTVGALGIPISFLGLLDKKDEFYDTKIGPNVDIARHAMAIDEVRSDFEPTIWDPREKLDLKQVWFAGVHSNIGGSYAPDKQTGGLLSDIPLQWMMQQAAQAGVVLEPHLKTSLNCRYDATLHNSRKHIYRSKSPLYRPIDHNKGDILIHQSVKQRWDNDKDYRPKNLLEFLENNAGWPELVK</sequence>
<evidence type="ECO:0000313" key="2">
    <source>
        <dbReference type="EMBL" id="ODN67952.1"/>
    </source>
</evidence>
<gene>
    <name evidence="2" type="ORF">A9E74_00458</name>
</gene>
<dbReference type="EMBL" id="MCRI01000002">
    <property type="protein sequence ID" value="ODN67952.1"/>
    <property type="molecule type" value="Genomic_DNA"/>
</dbReference>
<dbReference type="RefSeq" id="WP_069295031.1">
    <property type="nucleotide sequence ID" value="NZ_MCRI01000002.1"/>
</dbReference>
<evidence type="ECO:0000313" key="3">
    <source>
        <dbReference type="Proteomes" id="UP000094379"/>
    </source>
</evidence>
<dbReference type="Proteomes" id="UP000094379">
    <property type="component" value="Unassembled WGS sequence"/>
</dbReference>
<keyword evidence="3" id="KW-1185">Reference proteome</keyword>
<dbReference type="Pfam" id="PF09994">
    <property type="entry name" value="T6SS_Tle1-like_cat"/>
    <property type="match status" value="1"/>
</dbReference>
<protein>
    <recommendedName>
        <fullName evidence="1">T6SS Phospholipase effector Tle1-like catalytic domain-containing protein</fullName>
    </recommendedName>
</protein>
<dbReference type="PANTHER" id="PTHR33840">
    <property type="match status" value="1"/>
</dbReference>
<organism evidence="2 3">
    <name type="scientific">Methylophaga muralis</name>
    <dbReference type="NCBI Taxonomy" id="291169"/>
    <lineage>
        <taxon>Bacteria</taxon>
        <taxon>Pseudomonadati</taxon>
        <taxon>Pseudomonadota</taxon>
        <taxon>Gammaproteobacteria</taxon>
        <taxon>Thiotrichales</taxon>
        <taxon>Piscirickettsiaceae</taxon>
        <taxon>Methylophaga</taxon>
    </lineage>
</organism>
<comment type="caution">
    <text evidence="2">The sequence shown here is derived from an EMBL/GenBank/DDBJ whole genome shotgun (WGS) entry which is preliminary data.</text>
</comment>
<evidence type="ECO:0000259" key="1">
    <source>
        <dbReference type="Pfam" id="PF09994"/>
    </source>
</evidence>
<feature type="domain" description="T6SS Phospholipase effector Tle1-like catalytic" evidence="1">
    <location>
        <begin position="3"/>
        <end position="261"/>
    </location>
</feature>
<dbReference type="InterPro" id="IPR018712">
    <property type="entry name" value="Tle1-like_cat"/>
</dbReference>
<reference evidence="2 3" key="1">
    <citation type="submission" date="2016-07" db="EMBL/GenBank/DDBJ databases">
        <title>Draft Genome Sequence of Methylophaga muralis Bur 1.</title>
        <authorList>
            <person name="Vasilenko O.V."/>
            <person name="Doronina N.V."/>
            <person name="Shmareva M.N."/>
            <person name="Tarlachkov S.V."/>
            <person name="Mustakhimov I."/>
            <person name="Trotsenko Y.A."/>
        </authorList>
    </citation>
    <scope>NUCLEOTIDE SEQUENCE [LARGE SCALE GENOMIC DNA]</scope>
    <source>
        <strain evidence="2 3">Bur 1</strain>
    </source>
</reference>